<protein>
    <submittedName>
        <fullName evidence="1">Uncharacterized protein</fullName>
    </submittedName>
</protein>
<dbReference type="AlphaFoldDB" id="A0A5C3KBH7"/>
<dbReference type="EMBL" id="ML210541">
    <property type="protein sequence ID" value="TFK17268.1"/>
    <property type="molecule type" value="Genomic_DNA"/>
</dbReference>
<reference evidence="1 2" key="1">
    <citation type="journal article" date="2019" name="Nat. Ecol. Evol.">
        <title>Megaphylogeny resolves global patterns of mushroom evolution.</title>
        <authorList>
            <person name="Varga T."/>
            <person name="Krizsan K."/>
            <person name="Foldi C."/>
            <person name="Dima B."/>
            <person name="Sanchez-Garcia M."/>
            <person name="Sanchez-Ramirez S."/>
            <person name="Szollosi G.J."/>
            <person name="Szarkandi J.G."/>
            <person name="Papp V."/>
            <person name="Albert L."/>
            <person name="Andreopoulos W."/>
            <person name="Angelini C."/>
            <person name="Antonin V."/>
            <person name="Barry K.W."/>
            <person name="Bougher N.L."/>
            <person name="Buchanan P."/>
            <person name="Buyck B."/>
            <person name="Bense V."/>
            <person name="Catcheside P."/>
            <person name="Chovatia M."/>
            <person name="Cooper J."/>
            <person name="Damon W."/>
            <person name="Desjardin D."/>
            <person name="Finy P."/>
            <person name="Geml J."/>
            <person name="Haridas S."/>
            <person name="Hughes K."/>
            <person name="Justo A."/>
            <person name="Karasinski D."/>
            <person name="Kautmanova I."/>
            <person name="Kiss B."/>
            <person name="Kocsube S."/>
            <person name="Kotiranta H."/>
            <person name="LaButti K.M."/>
            <person name="Lechner B.E."/>
            <person name="Liimatainen K."/>
            <person name="Lipzen A."/>
            <person name="Lukacs Z."/>
            <person name="Mihaltcheva S."/>
            <person name="Morgado L.N."/>
            <person name="Niskanen T."/>
            <person name="Noordeloos M.E."/>
            <person name="Ohm R.A."/>
            <person name="Ortiz-Santana B."/>
            <person name="Ovrebo C."/>
            <person name="Racz N."/>
            <person name="Riley R."/>
            <person name="Savchenko A."/>
            <person name="Shiryaev A."/>
            <person name="Soop K."/>
            <person name="Spirin V."/>
            <person name="Szebenyi C."/>
            <person name="Tomsovsky M."/>
            <person name="Tulloss R.E."/>
            <person name="Uehling J."/>
            <person name="Grigoriev I.V."/>
            <person name="Vagvolgyi C."/>
            <person name="Papp T."/>
            <person name="Martin F.M."/>
            <person name="Miettinen O."/>
            <person name="Hibbett D.S."/>
            <person name="Nagy L.G."/>
        </authorList>
    </citation>
    <scope>NUCLEOTIDE SEQUENCE [LARGE SCALE GENOMIC DNA]</scope>
    <source>
        <strain evidence="1 2">CBS 121175</strain>
    </source>
</reference>
<sequence length="197" mass="21931">MMTSSMHSRNVSRTLTSMLRPCAKSANSSKPDPALPSQLSLSKFLLNLTGPIKPRLKNTMIDSRIWSRPRYATARVAISPETLKSMPRSVLTSITKYITSHLTRFATPQPPPLTITAVPLYPMPIPLRPQPPPILLLPATQSSRWRLMPCVEDCSPMKRRNVDIPTSSACTVAKLITSPPLVPTRKPNLATWEKLNR</sequence>
<keyword evidence="2" id="KW-1185">Reference proteome</keyword>
<evidence type="ECO:0000313" key="2">
    <source>
        <dbReference type="Proteomes" id="UP000307440"/>
    </source>
</evidence>
<name>A0A5C3KBH7_COPMA</name>
<organism evidence="1 2">
    <name type="scientific">Coprinopsis marcescibilis</name>
    <name type="common">Agaric fungus</name>
    <name type="synonym">Psathyrella marcescibilis</name>
    <dbReference type="NCBI Taxonomy" id="230819"/>
    <lineage>
        <taxon>Eukaryota</taxon>
        <taxon>Fungi</taxon>
        <taxon>Dikarya</taxon>
        <taxon>Basidiomycota</taxon>
        <taxon>Agaricomycotina</taxon>
        <taxon>Agaricomycetes</taxon>
        <taxon>Agaricomycetidae</taxon>
        <taxon>Agaricales</taxon>
        <taxon>Agaricineae</taxon>
        <taxon>Psathyrellaceae</taxon>
        <taxon>Coprinopsis</taxon>
    </lineage>
</organism>
<proteinExistence type="predicted"/>
<evidence type="ECO:0000313" key="1">
    <source>
        <dbReference type="EMBL" id="TFK17268.1"/>
    </source>
</evidence>
<accession>A0A5C3KBH7</accession>
<gene>
    <name evidence="1" type="ORF">FA15DRAFT_342709</name>
</gene>
<dbReference type="Proteomes" id="UP000307440">
    <property type="component" value="Unassembled WGS sequence"/>
</dbReference>